<dbReference type="Proteomes" id="UP001237642">
    <property type="component" value="Unassembled WGS sequence"/>
</dbReference>
<dbReference type="GO" id="GO:0002181">
    <property type="term" value="P:cytoplasmic translation"/>
    <property type="evidence" value="ECO:0007669"/>
    <property type="project" value="TreeGrafter"/>
</dbReference>
<organism evidence="3 4">
    <name type="scientific">Heracleum sosnowskyi</name>
    <dbReference type="NCBI Taxonomy" id="360622"/>
    <lineage>
        <taxon>Eukaryota</taxon>
        <taxon>Viridiplantae</taxon>
        <taxon>Streptophyta</taxon>
        <taxon>Embryophyta</taxon>
        <taxon>Tracheophyta</taxon>
        <taxon>Spermatophyta</taxon>
        <taxon>Magnoliopsida</taxon>
        <taxon>eudicotyledons</taxon>
        <taxon>Gunneridae</taxon>
        <taxon>Pentapetalae</taxon>
        <taxon>asterids</taxon>
        <taxon>campanulids</taxon>
        <taxon>Apiales</taxon>
        <taxon>Apiaceae</taxon>
        <taxon>Apioideae</taxon>
        <taxon>apioid superclade</taxon>
        <taxon>Tordylieae</taxon>
        <taxon>Tordyliinae</taxon>
        <taxon>Heracleum</taxon>
    </lineage>
</organism>
<feature type="zinc finger region" description="C3H1-type" evidence="1">
    <location>
        <begin position="1"/>
        <end position="36"/>
    </location>
</feature>
<dbReference type="GO" id="GO:0008270">
    <property type="term" value="F:zinc ion binding"/>
    <property type="evidence" value="ECO:0007669"/>
    <property type="project" value="UniProtKB-KW"/>
</dbReference>
<accession>A0AAD8MY79</accession>
<evidence type="ECO:0000256" key="1">
    <source>
        <dbReference type="PROSITE-ProRule" id="PRU00723"/>
    </source>
</evidence>
<name>A0AAD8MY79_9APIA</name>
<keyword evidence="1" id="KW-0479">Metal-binding</keyword>
<dbReference type="PROSITE" id="PS50103">
    <property type="entry name" value="ZF_C3H1"/>
    <property type="match status" value="1"/>
</dbReference>
<keyword evidence="4" id="KW-1185">Reference proteome</keyword>
<keyword evidence="1" id="KW-0862">Zinc</keyword>
<dbReference type="EMBL" id="JAUIZM010000003">
    <property type="protein sequence ID" value="KAK1394500.1"/>
    <property type="molecule type" value="Genomic_DNA"/>
</dbReference>
<feature type="domain" description="C3H1-type" evidence="2">
    <location>
        <begin position="1"/>
        <end position="36"/>
    </location>
</feature>
<dbReference type="PANTHER" id="PTHR12681:SF0">
    <property type="entry name" value="ZINC FINGER CCCH DOMAIN-CONTAINING PROTEIN 15"/>
    <property type="match status" value="1"/>
</dbReference>
<evidence type="ECO:0000313" key="4">
    <source>
        <dbReference type="Proteomes" id="UP001237642"/>
    </source>
</evidence>
<dbReference type="Gene3D" id="6.20.400.10">
    <property type="match status" value="1"/>
</dbReference>
<dbReference type="PANTHER" id="PTHR12681">
    <property type="entry name" value="ZINC FINGER-CONTAINING PROTEIN P48ZNF"/>
    <property type="match status" value="1"/>
</dbReference>
<evidence type="ECO:0000313" key="3">
    <source>
        <dbReference type="EMBL" id="KAK1394500.1"/>
    </source>
</evidence>
<proteinExistence type="predicted"/>
<protein>
    <recommendedName>
        <fullName evidence="2">C3H1-type domain-containing protein</fullName>
    </recommendedName>
</protein>
<dbReference type="GO" id="GO:0003729">
    <property type="term" value="F:mRNA binding"/>
    <property type="evidence" value="ECO:0007669"/>
    <property type="project" value="TreeGrafter"/>
</dbReference>
<gene>
    <name evidence="3" type="ORF">POM88_013556</name>
</gene>
<evidence type="ECO:0000259" key="2">
    <source>
        <dbReference type="PROSITE" id="PS50103"/>
    </source>
</evidence>
<keyword evidence="1" id="KW-0863">Zinc-finger</keyword>
<reference evidence="3" key="2">
    <citation type="submission" date="2023-05" db="EMBL/GenBank/DDBJ databases">
        <authorList>
            <person name="Schelkunov M.I."/>
        </authorList>
    </citation>
    <scope>NUCLEOTIDE SEQUENCE</scope>
    <source>
        <strain evidence="3">Hsosn_3</strain>
        <tissue evidence="3">Leaf</tissue>
    </source>
</reference>
<reference evidence="3" key="1">
    <citation type="submission" date="2023-02" db="EMBL/GenBank/DDBJ databases">
        <title>Genome of toxic invasive species Heracleum sosnowskyi carries increased number of genes despite the absence of recent whole-genome duplications.</title>
        <authorList>
            <person name="Schelkunov M."/>
            <person name="Shtratnikova V."/>
            <person name="Makarenko M."/>
            <person name="Klepikova A."/>
            <person name="Omelchenko D."/>
            <person name="Novikova G."/>
            <person name="Obukhova E."/>
            <person name="Bogdanov V."/>
            <person name="Penin A."/>
            <person name="Logacheva M."/>
        </authorList>
    </citation>
    <scope>NUCLEOTIDE SEQUENCE</scope>
    <source>
        <strain evidence="3">Hsosn_3</strain>
        <tissue evidence="3">Leaf</tissue>
    </source>
</reference>
<dbReference type="AlphaFoldDB" id="A0AAD8MY79"/>
<comment type="caution">
    <text evidence="3">The sequence shown here is derived from an EMBL/GenBank/DDBJ whole genome shotgun (WGS) entry which is preliminary data.</text>
</comment>
<dbReference type="GO" id="GO:0005829">
    <property type="term" value="C:cytosol"/>
    <property type="evidence" value="ECO:0007669"/>
    <property type="project" value="TreeGrafter"/>
</dbReference>
<sequence>MQVCKHFLEAVEMNQHGWFWVCPNGGKSCHYRHALLLGYILKSQMKALLEEEVEKISEDIENQHAKVITSTPMTPELFLEWKKMEARDAAEMAERAIMIV</sequence>
<dbReference type="InterPro" id="IPR000571">
    <property type="entry name" value="Znf_CCCH"/>
</dbReference>